<feature type="compositionally biased region" description="Low complexity" evidence="1">
    <location>
        <begin position="876"/>
        <end position="921"/>
    </location>
</feature>
<feature type="non-terminal residue" evidence="2">
    <location>
        <position position="2127"/>
    </location>
</feature>
<dbReference type="Pfam" id="PF15776">
    <property type="entry name" value="PRR22"/>
    <property type="match status" value="4"/>
</dbReference>
<keyword evidence="3" id="KW-1185">Reference proteome</keyword>
<dbReference type="InterPro" id="IPR031535">
    <property type="entry name" value="PRR22"/>
</dbReference>
<feature type="compositionally biased region" description="Low complexity" evidence="1">
    <location>
        <begin position="338"/>
        <end position="364"/>
    </location>
</feature>
<feature type="region of interest" description="Disordered" evidence="1">
    <location>
        <begin position="2093"/>
        <end position="2112"/>
    </location>
</feature>
<reference evidence="2 3" key="1">
    <citation type="submission" date="2024-06" db="EMBL/GenBank/DDBJ databases">
        <title>The draft genome of Grus japonensis, version 3.</title>
        <authorList>
            <person name="Nabeshima K."/>
            <person name="Suzuki S."/>
            <person name="Onuma M."/>
        </authorList>
    </citation>
    <scope>NUCLEOTIDE SEQUENCE [LARGE SCALE GENOMIC DNA]</scope>
    <source>
        <strain evidence="2 3">451A</strain>
    </source>
</reference>
<accession>A0ABC9Y842</accession>
<feature type="region of interest" description="Disordered" evidence="1">
    <location>
        <begin position="829"/>
        <end position="926"/>
    </location>
</feature>
<feature type="compositionally biased region" description="Low complexity" evidence="1">
    <location>
        <begin position="414"/>
        <end position="425"/>
    </location>
</feature>
<gene>
    <name evidence="2" type="ORF">GRJ2_003088600</name>
</gene>
<feature type="region of interest" description="Disordered" evidence="1">
    <location>
        <begin position="1418"/>
        <end position="1450"/>
    </location>
</feature>
<dbReference type="Proteomes" id="UP001623348">
    <property type="component" value="Unassembled WGS sequence"/>
</dbReference>
<feature type="region of interest" description="Disordered" evidence="1">
    <location>
        <begin position="1463"/>
        <end position="1482"/>
    </location>
</feature>
<protein>
    <submittedName>
        <fullName evidence="2">Methyl-CpG-binding domain protein 6-like</fullName>
    </submittedName>
</protein>
<dbReference type="PANTHER" id="PTHR37871:SF1">
    <property type="entry name" value="PROLINE-RICH PROTEIN 22"/>
    <property type="match status" value="1"/>
</dbReference>
<feature type="region of interest" description="Disordered" evidence="1">
    <location>
        <begin position="322"/>
        <end position="369"/>
    </location>
</feature>
<proteinExistence type="predicted"/>
<feature type="region of interest" description="Disordered" evidence="1">
    <location>
        <begin position="962"/>
        <end position="1054"/>
    </location>
</feature>
<feature type="region of interest" description="Disordered" evidence="1">
    <location>
        <begin position="1708"/>
        <end position="1799"/>
    </location>
</feature>
<evidence type="ECO:0000313" key="2">
    <source>
        <dbReference type="EMBL" id="GAB0206230.1"/>
    </source>
</evidence>
<feature type="region of interest" description="Disordered" evidence="1">
    <location>
        <begin position="1835"/>
        <end position="1910"/>
    </location>
</feature>
<organism evidence="2 3">
    <name type="scientific">Grus japonensis</name>
    <name type="common">Japanese crane</name>
    <name type="synonym">Red-crowned crane</name>
    <dbReference type="NCBI Taxonomy" id="30415"/>
    <lineage>
        <taxon>Eukaryota</taxon>
        <taxon>Metazoa</taxon>
        <taxon>Chordata</taxon>
        <taxon>Craniata</taxon>
        <taxon>Vertebrata</taxon>
        <taxon>Euteleostomi</taxon>
        <taxon>Archelosauria</taxon>
        <taxon>Archosauria</taxon>
        <taxon>Dinosauria</taxon>
        <taxon>Saurischia</taxon>
        <taxon>Theropoda</taxon>
        <taxon>Coelurosauria</taxon>
        <taxon>Aves</taxon>
        <taxon>Neognathae</taxon>
        <taxon>Neoaves</taxon>
        <taxon>Gruiformes</taxon>
        <taxon>Gruidae</taxon>
        <taxon>Grus</taxon>
    </lineage>
</organism>
<feature type="region of interest" description="Disordered" evidence="1">
    <location>
        <begin position="584"/>
        <end position="612"/>
    </location>
</feature>
<feature type="compositionally biased region" description="Low complexity" evidence="1">
    <location>
        <begin position="1844"/>
        <end position="1855"/>
    </location>
</feature>
<feature type="compositionally biased region" description="Low complexity" evidence="1">
    <location>
        <begin position="1749"/>
        <end position="1794"/>
    </location>
</feature>
<name>A0ABC9Y842_GRUJA</name>
<feature type="region of interest" description="Disordered" evidence="1">
    <location>
        <begin position="405"/>
        <end position="512"/>
    </location>
</feature>
<comment type="caution">
    <text evidence="2">The sequence shown here is derived from an EMBL/GenBank/DDBJ whole genome shotgun (WGS) entry which is preliminary data.</text>
</comment>
<evidence type="ECO:0000313" key="3">
    <source>
        <dbReference type="Proteomes" id="UP001623348"/>
    </source>
</evidence>
<dbReference type="PANTHER" id="PTHR37871">
    <property type="entry name" value="PROLINE-RICH PROTEIN 22"/>
    <property type="match status" value="1"/>
</dbReference>
<feature type="compositionally biased region" description="Polar residues" evidence="1">
    <location>
        <begin position="535"/>
        <end position="546"/>
    </location>
</feature>
<feature type="compositionally biased region" description="Low complexity" evidence="1">
    <location>
        <begin position="971"/>
        <end position="982"/>
    </location>
</feature>
<feature type="region of interest" description="Disordered" evidence="1">
    <location>
        <begin position="1284"/>
        <end position="1309"/>
    </location>
</feature>
<feature type="region of interest" description="Disordered" evidence="1">
    <location>
        <begin position="535"/>
        <end position="559"/>
    </location>
</feature>
<sequence>MQAGHSCAHCSKAAQELQRVMLLAWARPRASPGLGSLATLDSRIWQAAWQDLEELGEQGCLPSHSCNSSISSESFGLAASLKNIDLIPDRAAPVKLGPTCSLGPVRGGRAWSDPGDMHVARKGLEVQLGALPVPVQLSQQRAAQQDRGRRVLPKLIQPGQRQPLPRRGLCPSLQGKADAIADIIKAKEVRRLWGEPNPTEESLALLVPCPPLLLTPLDPQLPQGHSVWRPRALGQASAVRHLVKGKQEPCSWHGSEESVLTPAPLCTRTAAKQMSPPDLSASNQHLDAPLCANRGVCSSIQPPALGNVVRESILCPDGTLPQRKEQAWRSQPVPTAPPAAALPRSLGTLTARGTPGPPGTTTTRSAEGSMRLLLRPPRLPHRVDGHQPASPGQLHAQPWHRFSAGCCPVGGPQGLQDPPGLGSPSDPAGTAATHRTPKLSGQSGGPRPPPALPTSIPGYRHIEGQPAHINSSGTATPAGAHPGTNIPPGPDTPRSPSAGPHHQAPGHPDGDFEVSEEELLQEALRLFGVSLDTVGASQDNQGSSSMPGESGGTGAEGTAVAPAPLVLPMSIPGYQHIEGQPAQTNICGTATPAGAHPDTNIPPGSYDSPSQALEDLPGDLEVSDEELLQEALSLLGCSLDGVEASHEDAGSSPMHGDRGGTGAEGNTVALASPVLPTSSAAYQHVEEQPAQLPIYGTATTAEAHLGSNTPLGSNDPSCPSAASQNQVLGDLAGDLTVSEEVPLEEALRLFGCSLDTVGVSQDAFSSSSPVPGELGGTGTATPHCDFASLSLPEELLTPDYSIPETTDTILSLGEFYTMGMEPQEPWGAAGMALPPSQAAACEKRGKKRGQSALPKPASKRRALAGSTGVAGGGNFSPSPNLLPPRRSQPVPTAPPAAALPRSLGTLTARGTPGPPGTTTTRSAEGSMRLLLRPPRLPHRVDGHQPASPGQLHAQPWHRFSAGCCPVGGPQGLQDPPGLGSPSDPAGTAATHRTPKLSGQSGGPRPPPALPTSIPGYRHIEGQPAQTNICGTATPAGAHPDTNIPPGSYDSPSQALEDLPGDLEVSDEELLQEALSLLGCSLDGVEASHEDAGSSPMHGDRGGTGAEGNTVALASPVLPTSSAAYQHVEEQPAQLPIYGTATTAEAHLGSNTPLGSNDPSCPSAASQNQVLGDLAGDLTVSEEVPLEEALRLFGCSLDTVGVSQDAFSSSSPVPGELGGTGTATPHCDFASLSLPEELLTPDYSIPETTDTILSLGEFYTMGMEPQEPWGAAGMALPPSQAAACEKRGKKRGQSALPKPASKRRALAGSTGVAGGGSAANLCPLPRQQQPFPAAWAPSLHVAPQGPQALPPPGLQRAPCGCFFDPRVFHIEWTVTSLPPPASSTLSRGTASLPGAALWGGPRGCRTLPAWAAPLTPQGQPPHIAPQNYQGRAEAPDPPPALPTSIPGYRHIEGQPAQTNICGTATPAGAHPDTNIPPGSYDSPSQALEDLPGDLEVSDEELLQEALSLLGCSLDGVEASHEDAGSSPMHGDRGGTGAEGNTVALASPVLPTSSAAYQHVEEQPAQLPIYGTATTAEAHLGSNTPLGSNDPSCPSAASQNQVLGDLAGDLTVSEEVPLEEALRLFGCSLDTVGVSQDAFSSSSPVPGELGGTGTATPHCDFASLSLPEELLTPDYSIPETTDTILSLGEFYTMGMEPQEPWGAAGMALPPSQAAACEKRGKKRGQSALPKPASKRRALAGSTGVAGAGNFSPSPNLLPPRRSQPVPTAPPAAALPRSLGTLTARGTPGPPGTTTTRSAEGSMRLLLRPPRLPHRVDGHQPASPGQLHAQPWHRFSAGCCPVGGPQGLQDPPGLGSPSDPAGTAATHRTPKLSGQSGGPRPPPALPTSIPGYRHIEGQPAHVNSPGYRHIEGQPAQTNICGTATPAGAHPDTNIPPGSYDSPSQALEDLPGDLEVSDEELLQEALSLLGCSLDGVEASHEDAGSSPMHGDRGGTGAEGNTVALASPVLPTSSAAYQHVEEQPAQLPIYGTATTAEAHLGSNTPLGSNDPSCPSAASQNQVLGDLAGDLTVSEEVPLEEALRLFGCSLDTVGVSQDAFSSSSPVPGELGGTGTATPHCDFASLSLPEELLT</sequence>
<evidence type="ECO:0000256" key="1">
    <source>
        <dbReference type="SAM" id="MobiDB-lite"/>
    </source>
</evidence>
<dbReference type="EMBL" id="BAAFJT010000042">
    <property type="protein sequence ID" value="GAB0206230.1"/>
    <property type="molecule type" value="Genomic_DNA"/>
</dbReference>